<dbReference type="Proteomes" id="UP000050783">
    <property type="component" value="Unassembled WGS sequence"/>
</dbReference>
<dbReference type="EMBL" id="CYPU01000071">
    <property type="protein sequence ID" value="CUH49831.1"/>
    <property type="molecule type" value="Genomic_DNA"/>
</dbReference>
<keyword evidence="2" id="KW-0808">Transferase</keyword>
<evidence type="ECO:0000313" key="2">
    <source>
        <dbReference type="EMBL" id="CUH49831.1"/>
    </source>
</evidence>
<dbReference type="InterPro" id="IPR029044">
    <property type="entry name" value="Nucleotide-diphossugar_trans"/>
</dbReference>
<keyword evidence="2" id="KW-0328">Glycosyltransferase</keyword>
<feature type="domain" description="Glycosyltransferase 2-like" evidence="1">
    <location>
        <begin position="14"/>
        <end position="133"/>
    </location>
</feature>
<name>A0A0P1EID9_9RHOB</name>
<dbReference type="PANTHER" id="PTHR22916:SF3">
    <property type="entry name" value="UDP-GLCNAC:BETAGAL BETA-1,3-N-ACETYLGLUCOSAMINYLTRANSFERASE-LIKE PROTEIN 1"/>
    <property type="match status" value="1"/>
</dbReference>
<dbReference type="SUPFAM" id="SSF53448">
    <property type="entry name" value="Nucleotide-diphospho-sugar transferases"/>
    <property type="match status" value="1"/>
</dbReference>
<accession>A0A0P1EID9</accession>
<sequence>MSPSRGLGPMDINVFTAVYNHEATIADTIDSVLMQQTQHSFHMFCFDDASTDGSGRILEEYRARHPDKITVFTSTQNQGSGKKSFLHHMPPHRSRFWCLLAGDDYWTSPDKLERQVELLDISPNAVGCCAHTVMRNEVTGNETIIAPQLDRWNLMDMLVGTHALYVHPSSILWRNIHLKSGFFLPPGYVNSQFSGDTLLLHMMLFGGGELVNLPEVTSCYRVTGRGVWSGLSQEEKSAQNENVEQHINSILPLRHRLSRRLRKSAKYRRYADRWPLPQPIGEPMQNSSATL</sequence>
<dbReference type="GO" id="GO:0016758">
    <property type="term" value="F:hexosyltransferase activity"/>
    <property type="evidence" value="ECO:0007669"/>
    <property type="project" value="UniProtKB-ARBA"/>
</dbReference>
<proteinExistence type="predicted"/>
<dbReference type="AlphaFoldDB" id="A0A0P1EID9"/>
<protein>
    <submittedName>
        <fullName evidence="2">Putative glycosyltransferase EpsE</fullName>
        <ecNumber evidence="2">2.4.-.-</ecNumber>
    </submittedName>
</protein>
<dbReference type="EC" id="2.4.-.-" evidence="2"/>
<organism evidence="2 3">
    <name type="scientific">Ruegeria atlantica</name>
    <dbReference type="NCBI Taxonomy" id="81569"/>
    <lineage>
        <taxon>Bacteria</taxon>
        <taxon>Pseudomonadati</taxon>
        <taxon>Pseudomonadota</taxon>
        <taxon>Alphaproteobacteria</taxon>
        <taxon>Rhodobacterales</taxon>
        <taxon>Roseobacteraceae</taxon>
        <taxon>Ruegeria</taxon>
    </lineage>
</organism>
<dbReference type="Pfam" id="PF00535">
    <property type="entry name" value="Glycos_transf_2"/>
    <property type="match status" value="1"/>
</dbReference>
<dbReference type="Gene3D" id="3.90.550.10">
    <property type="entry name" value="Spore Coat Polysaccharide Biosynthesis Protein SpsA, Chain A"/>
    <property type="match status" value="1"/>
</dbReference>
<gene>
    <name evidence="2" type="primary">epsE_2</name>
    <name evidence="2" type="ORF">RUA4292_04031</name>
</gene>
<evidence type="ECO:0000259" key="1">
    <source>
        <dbReference type="Pfam" id="PF00535"/>
    </source>
</evidence>
<dbReference type="CDD" id="cd00761">
    <property type="entry name" value="Glyco_tranf_GTA_type"/>
    <property type="match status" value="1"/>
</dbReference>
<dbReference type="InterPro" id="IPR001173">
    <property type="entry name" value="Glyco_trans_2-like"/>
</dbReference>
<reference evidence="2 3" key="1">
    <citation type="submission" date="2015-09" db="EMBL/GenBank/DDBJ databases">
        <authorList>
            <consortium name="Swine Surveillance"/>
        </authorList>
    </citation>
    <scope>NUCLEOTIDE SEQUENCE [LARGE SCALE GENOMIC DNA]</scope>
    <source>
        <strain evidence="2 3">CECT 4292</strain>
    </source>
</reference>
<evidence type="ECO:0000313" key="3">
    <source>
        <dbReference type="Proteomes" id="UP000050783"/>
    </source>
</evidence>
<dbReference type="PANTHER" id="PTHR22916">
    <property type="entry name" value="GLYCOSYLTRANSFERASE"/>
    <property type="match status" value="1"/>
</dbReference>